<dbReference type="EMBL" id="MU150290">
    <property type="protein sequence ID" value="KAF9461042.1"/>
    <property type="molecule type" value="Genomic_DNA"/>
</dbReference>
<dbReference type="Proteomes" id="UP000807353">
    <property type="component" value="Unassembled WGS sequence"/>
</dbReference>
<protein>
    <recommendedName>
        <fullName evidence="3">F-box domain-containing protein</fullName>
    </recommendedName>
</protein>
<dbReference type="AlphaFoldDB" id="A0A9P5Y099"/>
<proteinExistence type="predicted"/>
<evidence type="ECO:0000313" key="1">
    <source>
        <dbReference type="EMBL" id="KAF9461042.1"/>
    </source>
</evidence>
<keyword evidence="2" id="KW-1185">Reference proteome</keyword>
<reference evidence="1" key="1">
    <citation type="submission" date="2020-11" db="EMBL/GenBank/DDBJ databases">
        <authorList>
            <consortium name="DOE Joint Genome Institute"/>
            <person name="Ahrendt S."/>
            <person name="Riley R."/>
            <person name="Andreopoulos W."/>
            <person name="Labutti K."/>
            <person name="Pangilinan J."/>
            <person name="Ruiz-Duenas F.J."/>
            <person name="Barrasa J.M."/>
            <person name="Sanchez-Garcia M."/>
            <person name="Camarero S."/>
            <person name="Miyauchi S."/>
            <person name="Serrano A."/>
            <person name="Linde D."/>
            <person name="Babiker R."/>
            <person name="Drula E."/>
            <person name="Ayuso-Fernandez I."/>
            <person name="Pacheco R."/>
            <person name="Padilla G."/>
            <person name="Ferreira P."/>
            <person name="Barriuso J."/>
            <person name="Kellner H."/>
            <person name="Castanera R."/>
            <person name="Alfaro M."/>
            <person name="Ramirez L."/>
            <person name="Pisabarro A.G."/>
            <person name="Kuo A."/>
            <person name="Tritt A."/>
            <person name="Lipzen A."/>
            <person name="He G."/>
            <person name="Yan M."/>
            <person name="Ng V."/>
            <person name="Cullen D."/>
            <person name="Martin F."/>
            <person name="Rosso M.-N."/>
            <person name="Henrissat B."/>
            <person name="Hibbett D."/>
            <person name="Martinez A.T."/>
            <person name="Grigoriev I.V."/>
        </authorList>
    </citation>
    <scope>NUCLEOTIDE SEQUENCE</scope>
    <source>
        <strain evidence="1">CBS 247.69</strain>
    </source>
</reference>
<evidence type="ECO:0008006" key="3">
    <source>
        <dbReference type="Google" id="ProtNLM"/>
    </source>
</evidence>
<dbReference type="OrthoDB" id="3268739at2759"/>
<accession>A0A9P5Y099</accession>
<gene>
    <name evidence="1" type="ORF">BDZ94DRAFT_1120046</name>
</gene>
<name>A0A9P5Y099_9AGAR</name>
<organism evidence="1 2">
    <name type="scientific">Collybia nuda</name>
    <dbReference type="NCBI Taxonomy" id="64659"/>
    <lineage>
        <taxon>Eukaryota</taxon>
        <taxon>Fungi</taxon>
        <taxon>Dikarya</taxon>
        <taxon>Basidiomycota</taxon>
        <taxon>Agaricomycotina</taxon>
        <taxon>Agaricomycetes</taxon>
        <taxon>Agaricomycetidae</taxon>
        <taxon>Agaricales</taxon>
        <taxon>Tricholomatineae</taxon>
        <taxon>Clitocybaceae</taxon>
        <taxon>Collybia</taxon>
    </lineage>
</organism>
<comment type="caution">
    <text evidence="1">The sequence shown here is derived from an EMBL/GenBank/DDBJ whole genome shotgun (WGS) entry which is preliminary data.</text>
</comment>
<evidence type="ECO:0000313" key="2">
    <source>
        <dbReference type="Proteomes" id="UP000807353"/>
    </source>
</evidence>
<feature type="non-terminal residue" evidence="1">
    <location>
        <position position="77"/>
    </location>
</feature>
<sequence length="77" mass="8948">EIVWIQLLMDDLQSQLEEKQGEIWTLKGMISPLKHFPNEIISRVFEEYAAGLAYPPWIVGHICSRWRGIALATPNLW</sequence>
<feature type="non-terminal residue" evidence="1">
    <location>
        <position position="1"/>
    </location>
</feature>